<evidence type="ECO:0000256" key="1">
    <source>
        <dbReference type="SAM" id="Coils"/>
    </source>
</evidence>
<dbReference type="PANTHER" id="PTHR45089:SF41">
    <property type="entry name" value="DNAJ HEAT SHOCK N-TERMINAL DOMAIN-CONTAINING PROTEIN"/>
    <property type="match status" value="1"/>
</dbReference>
<feature type="compositionally biased region" description="Polar residues" evidence="2">
    <location>
        <begin position="1191"/>
        <end position="1202"/>
    </location>
</feature>
<name>A0A8S1ZSP9_ARAAE</name>
<feature type="coiled-coil region" evidence="1">
    <location>
        <begin position="873"/>
        <end position="900"/>
    </location>
</feature>
<reference evidence="5" key="1">
    <citation type="submission" date="2021-01" db="EMBL/GenBank/DDBJ databases">
        <authorList>
            <person name="Bezrukov I."/>
        </authorList>
    </citation>
    <scope>NUCLEOTIDE SEQUENCE</scope>
</reference>
<keyword evidence="1" id="KW-0175">Coiled coil</keyword>
<dbReference type="InterPro" id="IPR056988">
    <property type="entry name" value="Zn_ribbon_pln"/>
</dbReference>
<evidence type="ECO:0000256" key="2">
    <source>
        <dbReference type="SAM" id="MobiDB-lite"/>
    </source>
</evidence>
<proteinExistence type="predicted"/>
<evidence type="ECO:0000259" key="4">
    <source>
        <dbReference type="Pfam" id="PF23551"/>
    </source>
</evidence>
<dbReference type="PANTHER" id="PTHR45089">
    <property type="entry name" value="DNAJ HEAT SHOCK AMINO-TERMINAL DOMAIN PROTEIN-RELATED"/>
    <property type="match status" value="1"/>
</dbReference>
<feature type="compositionally biased region" description="Polar residues" evidence="2">
    <location>
        <begin position="1169"/>
        <end position="1183"/>
    </location>
</feature>
<feature type="region of interest" description="Disordered" evidence="2">
    <location>
        <begin position="578"/>
        <end position="625"/>
    </location>
</feature>
<dbReference type="EMBL" id="LR999453">
    <property type="protein sequence ID" value="CAE5966160.1"/>
    <property type="molecule type" value="Genomic_DNA"/>
</dbReference>
<dbReference type="InterPro" id="IPR012474">
    <property type="entry name" value="Frigida"/>
</dbReference>
<feature type="compositionally biased region" description="Low complexity" evidence="2">
    <location>
        <begin position="97"/>
        <end position="111"/>
    </location>
</feature>
<dbReference type="Pfam" id="PF23551">
    <property type="entry name" value="Zn_ribbon_20"/>
    <property type="match status" value="1"/>
</dbReference>
<protein>
    <recommendedName>
        <fullName evidence="7">DUF3444 domain-containing protein</fullName>
    </recommendedName>
</protein>
<dbReference type="Proteomes" id="UP000682877">
    <property type="component" value="Chromosome 3"/>
</dbReference>
<feature type="domain" description="DUF3444" evidence="3">
    <location>
        <begin position="343"/>
        <end position="544"/>
    </location>
</feature>
<feature type="compositionally biased region" description="Polar residues" evidence="2">
    <location>
        <begin position="152"/>
        <end position="164"/>
    </location>
</feature>
<feature type="compositionally biased region" description="Basic and acidic residues" evidence="2">
    <location>
        <begin position="641"/>
        <end position="655"/>
    </location>
</feature>
<feature type="coiled-coil region" evidence="1">
    <location>
        <begin position="1362"/>
        <end position="1466"/>
    </location>
</feature>
<organism evidence="5 6">
    <name type="scientific">Arabidopsis arenosa</name>
    <name type="common">Sand rock-cress</name>
    <name type="synonym">Cardaminopsis arenosa</name>
    <dbReference type="NCBI Taxonomy" id="38785"/>
    <lineage>
        <taxon>Eukaryota</taxon>
        <taxon>Viridiplantae</taxon>
        <taxon>Streptophyta</taxon>
        <taxon>Embryophyta</taxon>
        <taxon>Tracheophyta</taxon>
        <taxon>Spermatophyta</taxon>
        <taxon>Magnoliopsida</taxon>
        <taxon>eudicotyledons</taxon>
        <taxon>Gunneridae</taxon>
        <taxon>Pentapetalae</taxon>
        <taxon>rosids</taxon>
        <taxon>malvids</taxon>
        <taxon>Brassicales</taxon>
        <taxon>Brassicaceae</taxon>
        <taxon>Camelineae</taxon>
        <taxon>Arabidopsis</taxon>
    </lineage>
</organism>
<evidence type="ECO:0008006" key="7">
    <source>
        <dbReference type="Google" id="ProtNLM"/>
    </source>
</evidence>
<evidence type="ECO:0000313" key="5">
    <source>
        <dbReference type="EMBL" id="CAE5966160.1"/>
    </source>
</evidence>
<evidence type="ECO:0000259" key="3">
    <source>
        <dbReference type="Pfam" id="PF11926"/>
    </source>
</evidence>
<feature type="compositionally biased region" description="Basic and acidic residues" evidence="2">
    <location>
        <begin position="207"/>
        <end position="216"/>
    </location>
</feature>
<dbReference type="InterPro" id="IPR024593">
    <property type="entry name" value="DUF3444"/>
</dbReference>
<feature type="domain" description="Zinc beta-ribbon" evidence="4">
    <location>
        <begin position="31"/>
        <end position="64"/>
    </location>
</feature>
<dbReference type="Pfam" id="PF07899">
    <property type="entry name" value="Frigida"/>
    <property type="match status" value="1"/>
</dbReference>
<feature type="compositionally biased region" description="Basic and acidic residues" evidence="2">
    <location>
        <begin position="123"/>
        <end position="142"/>
    </location>
</feature>
<accession>A0A8S1ZSP9</accession>
<feature type="region of interest" description="Disordered" evidence="2">
    <location>
        <begin position="639"/>
        <end position="691"/>
    </location>
</feature>
<sequence length="1519" mass="171040">MLAKKQVHAYSGRHCAATNNDAENIASVYTFWTRCRHCGQWYKYLRKYINTVMYCSSCRKSYVACNMRCDGVPPSSSTAGRKEFQYQGMYNTSRQNASTGAESGGSAAEMGKNGTAGKKLNKKNQEKQKKGAANREPKKDEGCTENDAEGRNPQNSETATNNSAEIPKADVLKPQHQVKKPHTSAAKSIPDLSAPKKNQAAKKKRKAVEESSKSFEVDSSAGAKTDTHEYNKRKSSRKKPQVFCTKGGSDGDFVSPPKKKTKSGCEFESEFDTKQTAEDNQSSELADSPYKGKAKKNVHSGNEEILSCKNKVCEGCDGNGEDAALLSKIGRVEKGYKVNENPNPLDIPDPEFSAFKVERNTGDFAVNQVWSTTTDSRDGMPRKYARVKKVLIGEFKLWITYLDPVLDKNDESIPVACGKFKNGKTEEVEDRSIFSGQMHHLSCNKTVFIYPRKGEIWAIFREWDAEWNTSLEKHKLPYKYDFVEIVSDFHDLKGVGVAYLGKLKGSVQLFHWEPQNGICQIQFTPKDMLRFSHKVPAVKMTGKEKECVPPNSYELDPAALPKDIFQVDAVDMEMDSEILKGKPDGPVPEASKVGAKAKPVPETAPSPRKRRKSDDDMGVCSNVGEVIGGTNRSHIFSSCEVDEKKNTPNKSREDGEATDVFKLGKSPRLQTIPSQQEDEKKRAKQGNKMNTPKKIEQQTNELGVMHRKKRDLALILDKIEESGKQLATVDGQLESRRKLLKIRSFKLFTANKKLVCVRKSIRLSCSDLKQKERMIHSLNNRVTVCGNTFDSKSKELGEIQKLIDQHTNELVVLRTQRDSIWQLIKGLSEELVAKEMELECVLESSKDFKFDIDVKEKRVQALNNLITISGEQLNMKSKELAEIQRELDLKKKRLRHMSNVSVKHEEQPAAAETALFSEDALMHPEFPPSLLRDEVADLLRASPNPAEFVLEDVQEHISGELGLQDDSLLEILVFCLEELIEIQRPDDPQLQDKATQVATIWKGKIIIEAPKSSLEALAFLLFIVAYGLKNLINNEEAALLAPSIAHYEQAPRLFKSLSLNLEIRKFAKELIKKEQYIPAVRLICLFELNEEFSPSHLLEKEIINLKWSVLGKRPTESSQAKEKDAGRLRAILELVADYKLEINIPGYLIAKLMIQRENSPPLVRCSVKHGTSSTNPQANSPNPASAHRSPNPASAQSSSVNPQVPKPESKDTLFDLSITTKSPMGLTLSKKPVKQSFQFSQVTTATISGEILLLGLTDLKRKNLRKSMEKLKADASEIIIYVRQLKGLLNHIGMAEANIGKRSRELDLKEEELQILSSDLEQKSQTFEAEKSEAGDLKKLVEECTEELRSKRNLLTVRLDSLTRVQRELDSKDNQLGQVMAEIKRRCSEARNVEERKREVEDKTARKKKELSLIVEQIEESGKQLEKKSREVELKEKDIEENRKELDLVKSQVKAWEKKLIQLRKLVDDDCTRELSPRKDHVDSSNNTHVKLTKTVLVKHSGVEEENHGKLSSLFPCSL</sequence>
<feature type="region of interest" description="Disordered" evidence="2">
    <location>
        <begin position="1164"/>
        <end position="1210"/>
    </location>
</feature>
<evidence type="ECO:0000313" key="6">
    <source>
        <dbReference type="Proteomes" id="UP000682877"/>
    </source>
</evidence>
<feature type="region of interest" description="Disordered" evidence="2">
    <location>
        <begin position="94"/>
        <end position="299"/>
    </location>
</feature>
<keyword evidence="6" id="KW-1185">Reference proteome</keyword>
<dbReference type="Pfam" id="PF11926">
    <property type="entry name" value="DUF3444"/>
    <property type="match status" value="1"/>
</dbReference>
<gene>
    <name evidence="5" type="ORF">AARE701A_LOCUS6360</name>
</gene>